<evidence type="ECO:0000313" key="2">
    <source>
        <dbReference type="Proteomes" id="UP000233556"/>
    </source>
</evidence>
<organism evidence="1 2">
    <name type="scientific">Limosa lapponica baueri</name>
    <dbReference type="NCBI Taxonomy" id="1758121"/>
    <lineage>
        <taxon>Eukaryota</taxon>
        <taxon>Metazoa</taxon>
        <taxon>Chordata</taxon>
        <taxon>Craniata</taxon>
        <taxon>Vertebrata</taxon>
        <taxon>Euteleostomi</taxon>
        <taxon>Archelosauria</taxon>
        <taxon>Archosauria</taxon>
        <taxon>Dinosauria</taxon>
        <taxon>Saurischia</taxon>
        <taxon>Theropoda</taxon>
        <taxon>Coelurosauria</taxon>
        <taxon>Aves</taxon>
        <taxon>Neognathae</taxon>
        <taxon>Neoaves</taxon>
        <taxon>Charadriiformes</taxon>
        <taxon>Scolopacidae</taxon>
        <taxon>Limosa</taxon>
    </lineage>
</organism>
<gene>
    <name evidence="1" type="ORF">llap_4394</name>
</gene>
<reference evidence="2" key="2">
    <citation type="submission" date="2017-12" db="EMBL/GenBank/DDBJ databases">
        <title>Genome sequence of the Bar-tailed Godwit (Limosa lapponica baueri).</title>
        <authorList>
            <person name="Lima N.C.B."/>
            <person name="Parody-Merino A.M."/>
            <person name="Battley P.F."/>
            <person name="Fidler A.E."/>
            <person name="Prosdocimi F."/>
        </authorList>
    </citation>
    <scope>NUCLEOTIDE SEQUENCE [LARGE SCALE GENOMIC DNA]</scope>
</reference>
<proteinExistence type="predicted"/>
<name>A0A2I0UGW8_LIMLA</name>
<protein>
    <submittedName>
        <fullName evidence="1">Uncharacterized protein</fullName>
    </submittedName>
</protein>
<dbReference type="AlphaFoldDB" id="A0A2I0UGW8"/>
<evidence type="ECO:0000313" key="1">
    <source>
        <dbReference type="EMBL" id="PKU45291.1"/>
    </source>
</evidence>
<reference evidence="2" key="1">
    <citation type="submission" date="2017-11" db="EMBL/GenBank/DDBJ databases">
        <authorList>
            <person name="Lima N.C."/>
            <person name="Parody-Merino A.M."/>
            <person name="Battley P.F."/>
            <person name="Fidler A.E."/>
            <person name="Prosdocimi F."/>
        </authorList>
    </citation>
    <scope>NUCLEOTIDE SEQUENCE [LARGE SCALE GENOMIC DNA]</scope>
</reference>
<dbReference type="EMBL" id="KZ505768">
    <property type="protein sequence ID" value="PKU45291.1"/>
    <property type="molecule type" value="Genomic_DNA"/>
</dbReference>
<sequence length="138" mass="15149">MNQCQGANRNKWSQIQRQGWRQGCSVDPRFFQDAGLETPTILLRWGLLAPCRAEMGSLGPIGSEEAEEGSIRPISALKGLMLDFFIVEKNEFREGVIAIFKYSRGIGEKMKSGSPQQCTARGQGATVISCKKGNPNGK</sequence>
<accession>A0A2I0UGW8</accession>
<keyword evidence="2" id="KW-1185">Reference proteome</keyword>
<dbReference type="Proteomes" id="UP000233556">
    <property type="component" value="Unassembled WGS sequence"/>
</dbReference>